<dbReference type="PANTHER" id="PTHR15184:SF71">
    <property type="entry name" value="ATP SYNTHASE SUBUNIT BETA, MITOCHONDRIAL"/>
    <property type="match status" value="1"/>
</dbReference>
<evidence type="ECO:0000259" key="11">
    <source>
        <dbReference type="SMART" id="SM00382"/>
    </source>
</evidence>
<evidence type="ECO:0000256" key="5">
    <source>
        <dbReference type="ARBA" id="ARBA00022840"/>
    </source>
</evidence>
<dbReference type="SUPFAM" id="SSF52540">
    <property type="entry name" value="P-loop containing nucleoside triphosphate hydrolases"/>
    <property type="match status" value="1"/>
</dbReference>
<dbReference type="AlphaFoldDB" id="A0A0G0Z9Q3"/>
<dbReference type="InterPro" id="IPR027417">
    <property type="entry name" value="P-loop_NTPase"/>
</dbReference>
<keyword evidence="5" id="KW-0067">ATP-binding</keyword>
<dbReference type="Proteomes" id="UP000034320">
    <property type="component" value="Unassembled WGS sequence"/>
</dbReference>
<keyword evidence="9" id="KW-0139">CF(1)</keyword>
<keyword evidence="10" id="KW-0066">ATP synthesis</keyword>
<dbReference type="InterPro" id="IPR024034">
    <property type="entry name" value="ATPase_F1/V1_b/a_C"/>
</dbReference>
<dbReference type="InterPro" id="IPR005722">
    <property type="entry name" value="ATP_synth_F1_bsu"/>
</dbReference>
<comment type="subcellular location">
    <subcellularLocation>
        <location evidence="1">Membrane</location>
    </subcellularLocation>
</comment>
<evidence type="ECO:0000256" key="10">
    <source>
        <dbReference type="ARBA" id="ARBA00023310"/>
    </source>
</evidence>
<dbReference type="Gene3D" id="2.40.10.170">
    <property type="match status" value="1"/>
</dbReference>
<dbReference type="Pfam" id="PF00006">
    <property type="entry name" value="ATP-synt_ab"/>
    <property type="match status" value="1"/>
</dbReference>
<dbReference type="Pfam" id="PF22919">
    <property type="entry name" value="ATP-synt_VA_C"/>
    <property type="match status" value="1"/>
</dbReference>
<keyword evidence="3" id="KW-0813">Transport</keyword>
<dbReference type="PANTHER" id="PTHR15184">
    <property type="entry name" value="ATP SYNTHASE"/>
    <property type="match status" value="1"/>
</dbReference>
<evidence type="ECO:0000256" key="9">
    <source>
        <dbReference type="ARBA" id="ARBA00023196"/>
    </source>
</evidence>
<evidence type="ECO:0000256" key="4">
    <source>
        <dbReference type="ARBA" id="ARBA00022741"/>
    </source>
</evidence>
<name>A0A0G0Z9Q3_9BACT</name>
<dbReference type="InterPro" id="IPR036121">
    <property type="entry name" value="ATPase_F1/V1/A1_a/bsu_N_sf"/>
</dbReference>
<dbReference type="GO" id="GO:0045259">
    <property type="term" value="C:proton-transporting ATP synthase complex"/>
    <property type="evidence" value="ECO:0007669"/>
    <property type="project" value="UniProtKB-KW"/>
</dbReference>
<evidence type="ECO:0000256" key="6">
    <source>
        <dbReference type="ARBA" id="ARBA00022967"/>
    </source>
</evidence>
<evidence type="ECO:0000256" key="2">
    <source>
        <dbReference type="ARBA" id="ARBA00008936"/>
    </source>
</evidence>
<dbReference type="NCBIfam" id="TIGR01039">
    <property type="entry name" value="atpD"/>
    <property type="match status" value="1"/>
</dbReference>
<accession>A0A0G0Z9Q3</accession>
<dbReference type="SMART" id="SM00382">
    <property type="entry name" value="AAA"/>
    <property type="match status" value="1"/>
</dbReference>
<dbReference type="SUPFAM" id="SSF47917">
    <property type="entry name" value="C-terminal domain of alpha and beta subunits of F1 ATP synthase"/>
    <property type="match status" value="1"/>
</dbReference>
<protein>
    <submittedName>
        <fullName evidence="12">ATP synthase subunit beta</fullName>
    </submittedName>
</protein>
<evidence type="ECO:0000256" key="3">
    <source>
        <dbReference type="ARBA" id="ARBA00022448"/>
    </source>
</evidence>
<reference evidence="12 13" key="1">
    <citation type="journal article" date="2015" name="Nature">
        <title>rRNA introns, odd ribosomes, and small enigmatic genomes across a large radiation of phyla.</title>
        <authorList>
            <person name="Brown C.T."/>
            <person name="Hug L.A."/>
            <person name="Thomas B.C."/>
            <person name="Sharon I."/>
            <person name="Castelle C.J."/>
            <person name="Singh A."/>
            <person name="Wilkins M.J."/>
            <person name="Williams K.H."/>
            <person name="Banfield J.F."/>
        </authorList>
    </citation>
    <scope>NUCLEOTIDE SEQUENCE [LARGE SCALE GENOMIC DNA]</scope>
</reference>
<dbReference type="SUPFAM" id="SSF50615">
    <property type="entry name" value="N-terminal domain of alpha and beta subunits of F1 ATP synthase"/>
    <property type="match status" value="1"/>
</dbReference>
<keyword evidence="4" id="KW-0547">Nucleotide-binding</keyword>
<evidence type="ECO:0000256" key="1">
    <source>
        <dbReference type="ARBA" id="ARBA00004370"/>
    </source>
</evidence>
<dbReference type="PATRIC" id="fig|1618442.3.peg.1227"/>
<dbReference type="GO" id="GO:0005524">
    <property type="term" value="F:ATP binding"/>
    <property type="evidence" value="ECO:0007669"/>
    <property type="project" value="UniProtKB-KW"/>
</dbReference>
<dbReference type="Gene3D" id="1.10.1140.10">
    <property type="entry name" value="Bovine Mitochondrial F1-atpase, Atp Synthase Beta Chain, Chain D, domain 3"/>
    <property type="match status" value="1"/>
</dbReference>
<organism evidence="12 13">
    <name type="scientific">Candidatus Gottesmanbacteria bacterium GW2011_GWA2_42_18</name>
    <dbReference type="NCBI Taxonomy" id="1618442"/>
    <lineage>
        <taxon>Bacteria</taxon>
        <taxon>Candidatus Gottesmaniibacteriota</taxon>
    </lineage>
</organism>
<evidence type="ECO:0000256" key="7">
    <source>
        <dbReference type="ARBA" id="ARBA00023065"/>
    </source>
</evidence>
<proteinExistence type="inferred from homology"/>
<dbReference type="InterPro" id="IPR055190">
    <property type="entry name" value="ATP-synt_VA_C"/>
</dbReference>
<gene>
    <name evidence="12" type="ORF">UV09_C0039G0005</name>
</gene>
<dbReference type="InterPro" id="IPR050053">
    <property type="entry name" value="ATPase_alpha/beta_chains"/>
</dbReference>
<feature type="domain" description="AAA+ ATPase" evidence="11">
    <location>
        <begin position="155"/>
        <end position="336"/>
    </location>
</feature>
<sequence length="472" mass="52009">MAKTKSTKPSPINYDIVGTISAVLDQIVLVSFPSGTLPEQYHVLTSPENQKVRLEVFSYHRHNTVACLSLSSAELLYRGMKIVSTEKPLIIPVGEKTLGRVLNLFGEPQDEKEPITDAPLIPIYHSPPTYRAIQTSTEVIETGIKIIDFFSPFPRGGKIGFVGGAGVGKTVLMTELLRNITGKHEGVSVFAGIGERIREGHELWKHLEKTKTLDKTTLVFGQMNENAAVRFRVAWAAAAIAEHFRDNLKQNVLFFVDNVFRFVQAGSELSALLEVIPSELGYQATLESEIAAFENRLLPTAGGSITSIQTIYVPADELTDPSVATIMNHVDAVVILSRSIAAQHRYPAVDPLLSSSESIDKDILGEAHYTAVTTVKEMLSQYKRLEHVVTIVGERELSGKDQIMYQRTKKILNYLTQPLFTTELQTGRPGVYVPKEQTIVDITGIINGQVDMVNADQLLNIGSLSELGIINK</sequence>
<dbReference type="GO" id="GO:0046933">
    <property type="term" value="F:proton-transporting ATP synthase activity, rotational mechanism"/>
    <property type="evidence" value="ECO:0007669"/>
    <property type="project" value="InterPro"/>
</dbReference>
<dbReference type="InterPro" id="IPR003593">
    <property type="entry name" value="AAA+_ATPase"/>
</dbReference>
<dbReference type="Gene3D" id="3.40.50.300">
    <property type="entry name" value="P-loop containing nucleotide triphosphate hydrolases"/>
    <property type="match status" value="1"/>
</dbReference>
<evidence type="ECO:0000313" key="12">
    <source>
        <dbReference type="EMBL" id="KKS45445.1"/>
    </source>
</evidence>
<dbReference type="InterPro" id="IPR020003">
    <property type="entry name" value="ATPase_a/bsu_AS"/>
</dbReference>
<dbReference type="PROSITE" id="PS00152">
    <property type="entry name" value="ATPASE_ALPHA_BETA"/>
    <property type="match status" value="1"/>
</dbReference>
<keyword evidence="7" id="KW-0406">Ion transport</keyword>
<keyword evidence="6" id="KW-1278">Translocase</keyword>
<comment type="similarity">
    <text evidence="2">Belongs to the ATPase alpha/beta chains family.</text>
</comment>
<comment type="caution">
    <text evidence="12">The sequence shown here is derived from an EMBL/GenBank/DDBJ whole genome shotgun (WGS) entry which is preliminary data.</text>
</comment>
<dbReference type="InterPro" id="IPR000194">
    <property type="entry name" value="ATPase_F1/V1/A1_a/bsu_nucl-bd"/>
</dbReference>
<keyword evidence="8" id="KW-0472">Membrane</keyword>
<evidence type="ECO:0000313" key="13">
    <source>
        <dbReference type="Proteomes" id="UP000034320"/>
    </source>
</evidence>
<dbReference type="EMBL" id="LCDD01000039">
    <property type="protein sequence ID" value="KKS45445.1"/>
    <property type="molecule type" value="Genomic_DNA"/>
</dbReference>
<evidence type="ECO:0000256" key="8">
    <source>
        <dbReference type="ARBA" id="ARBA00023136"/>
    </source>
</evidence>